<accession>A0A8E0IGV3</accession>
<dbReference type="AlphaFoldDB" id="A0A8E0IGV3"/>
<comment type="caution">
    <text evidence="1">The sequence shown here is derived from an EMBL/GenBank/DDBJ whole genome shotgun (WGS) entry which is preliminary data.</text>
</comment>
<proteinExistence type="predicted"/>
<organism evidence="1 2">
    <name type="scientific">Lacticaseibacillus paracasei subsp. paracasei CNCM I-4270</name>
    <dbReference type="NCBI Taxonomy" id="1256202"/>
    <lineage>
        <taxon>Bacteria</taxon>
        <taxon>Bacillati</taxon>
        <taxon>Bacillota</taxon>
        <taxon>Bacilli</taxon>
        <taxon>Lactobacillales</taxon>
        <taxon>Lactobacillaceae</taxon>
        <taxon>Lacticaseibacillus</taxon>
    </lineage>
</organism>
<evidence type="ECO:0000313" key="2">
    <source>
        <dbReference type="Proteomes" id="UP000014249"/>
    </source>
</evidence>
<sequence>MLISLSIILILAYFYYSGARRGAALQWLHVAG</sequence>
<feature type="non-terminal residue" evidence="1">
    <location>
        <position position="32"/>
    </location>
</feature>
<dbReference type="EMBL" id="ANJX01000309">
    <property type="protein sequence ID" value="EPC51823.1"/>
    <property type="molecule type" value="Genomic_DNA"/>
</dbReference>
<gene>
    <name evidence="1" type="ORF">Lpp77_11371</name>
</gene>
<evidence type="ECO:0000313" key="1">
    <source>
        <dbReference type="EMBL" id="EPC51823.1"/>
    </source>
</evidence>
<reference evidence="1 2" key="1">
    <citation type="journal article" date="2013" name="PLoS ONE">
        <title>Lactobacillus paracasei comparative genomics: towards species pan-genome definition and exploitation of diversity.</title>
        <authorList>
            <person name="Smokvina T."/>
            <person name="Wels M."/>
            <person name="Polka J."/>
            <person name="Chervaux C."/>
            <person name="Brisse S."/>
            <person name="Boekhorst J."/>
            <person name="van Hylckama Vlieg J.E."/>
            <person name="Siezen R.J."/>
        </authorList>
    </citation>
    <scope>NUCLEOTIDE SEQUENCE [LARGE SCALE GENOMIC DNA]</scope>
    <source>
        <strain evidence="1 2">CNCM I-4270</strain>
    </source>
</reference>
<dbReference type="Proteomes" id="UP000014249">
    <property type="component" value="Unassembled WGS sequence"/>
</dbReference>
<name>A0A8E0IGV3_LACPA</name>
<protein>
    <submittedName>
        <fullName evidence="1">Putative membrane ancor connecting MutS2 with cell-division Z-ring</fullName>
    </submittedName>
</protein>